<dbReference type="PROSITE" id="PS51155">
    <property type="entry name" value="CHIT_BIND_RR_2"/>
    <property type="match status" value="1"/>
</dbReference>
<organism evidence="4 5">
    <name type="scientific">Lepeophtheirus salmonis</name>
    <name type="common">Salmon louse</name>
    <name type="synonym">Caligus salmonis</name>
    <dbReference type="NCBI Taxonomy" id="72036"/>
    <lineage>
        <taxon>Eukaryota</taxon>
        <taxon>Metazoa</taxon>
        <taxon>Ecdysozoa</taxon>
        <taxon>Arthropoda</taxon>
        <taxon>Crustacea</taxon>
        <taxon>Multicrustacea</taxon>
        <taxon>Hexanauplia</taxon>
        <taxon>Copepoda</taxon>
        <taxon>Siphonostomatoida</taxon>
        <taxon>Caligidae</taxon>
        <taxon>Lepeophtheirus</taxon>
    </lineage>
</organism>
<feature type="chain" id="PRO_5044249912" evidence="3">
    <location>
        <begin position="17"/>
        <end position="187"/>
    </location>
</feature>
<dbReference type="PANTHER" id="PTHR12236:SF79">
    <property type="entry name" value="CUTICULAR PROTEIN 50CB-RELATED"/>
    <property type="match status" value="1"/>
</dbReference>
<dbReference type="Proteomes" id="UP000675881">
    <property type="component" value="Chromosome 13"/>
</dbReference>
<accession>A0A7R8CHB1</accession>
<dbReference type="GO" id="GO:0005615">
    <property type="term" value="C:extracellular space"/>
    <property type="evidence" value="ECO:0007669"/>
    <property type="project" value="TreeGrafter"/>
</dbReference>
<dbReference type="InterPro" id="IPR000618">
    <property type="entry name" value="Insect_cuticle"/>
</dbReference>
<evidence type="ECO:0000313" key="5">
    <source>
        <dbReference type="Proteomes" id="UP000675881"/>
    </source>
</evidence>
<evidence type="ECO:0000256" key="3">
    <source>
        <dbReference type="SAM" id="SignalP"/>
    </source>
</evidence>
<evidence type="ECO:0000256" key="1">
    <source>
        <dbReference type="ARBA" id="ARBA00022460"/>
    </source>
</evidence>
<dbReference type="GO" id="GO:0042302">
    <property type="term" value="F:structural constituent of cuticle"/>
    <property type="evidence" value="ECO:0007669"/>
    <property type="project" value="UniProtKB-UniRule"/>
</dbReference>
<sequence length="187" mass="20141">MIKIVFACTLLASALADNAPSYHAVPSPAYHAPAVHHHQAPAHYDESPKPYSFQYGVSDGYSGVNIAAQENADGKVTHGSYKVALPDTRVQTVTYTVDGYNGFVADVAYEGTPVYDEYVPQHKNQHQAGSYHVPNPSYKPAPVSAYKSAPSPAYKPAPVPTYKPAPVPAYRPAPTPSYKPTPLPKYA</sequence>
<feature type="signal peptide" evidence="3">
    <location>
        <begin position="1"/>
        <end position="16"/>
    </location>
</feature>
<protein>
    <submittedName>
        <fullName evidence="4">(salmon louse) hypothetical protein</fullName>
    </submittedName>
</protein>
<feature type="region of interest" description="Disordered" evidence="2">
    <location>
        <begin position="141"/>
        <end position="187"/>
    </location>
</feature>
<dbReference type="Pfam" id="PF00379">
    <property type="entry name" value="Chitin_bind_4"/>
    <property type="match status" value="1"/>
</dbReference>
<keyword evidence="3" id="KW-0732">Signal</keyword>
<dbReference type="EMBL" id="HG994592">
    <property type="protein sequence ID" value="CAF2822893.1"/>
    <property type="molecule type" value="Genomic_DNA"/>
</dbReference>
<dbReference type="InterPro" id="IPR051217">
    <property type="entry name" value="Insect_Cuticle_Struc_Prot"/>
</dbReference>
<gene>
    <name evidence="4" type="ORF">LSAA_3829</name>
</gene>
<reference evidence="4" key="1">
    <citation type="submission" date="2021-02" db="EMBL/GenBank/DDBJ databases">
        <authorList>
            <person name="Bekaert M."/>
        </authorList>
    </citation>
    <scope>NUCLEOTIDE SEQUENCE</scope>
    <source>
        <strain evidence="4">IoA-00</strain>
    </source>
</reference>
<evidence type="ECO:0000313" key="4">
    <source>
        <dbReference type="EMBL" id="CAF2822893.1"/>
    </source>
</evidence>
<keyword evidence="5" id="KW-1185">Reference proteome</keyword>
<evidence type="ECO:0000256" key="2">
    <source>
        <dbReference type="SAM" id="MobiDB-lite"/>
    </source>
</evidence>
<dbReference type="AlphaFoldDB" id="A0A7R8CHB1"/>
<feature type="compositionally biased region" description="Low complexity" evidence="2">
    <location>
        <begin position="141"/>
        <end position="152"/>
    </location>
</feature>
<proteinExistence type="predicted"/>
<name>A0A7R8CHB1_LEPSM</name>
<dbReference type="PANTHER" id="PTHR12236">
    <property type="entry name" value="STRUCTURAL CONTITUENT OF CUTICLE"/>
    <property type="match status" value="1"/>
</dbReference>
<dbReference type="GO" id="GO:0031012">
    <property type="term" value="C:extracellular matrix"/>
    <property type="evidence" value="ECO:0007669"/>
    <property type="project" value="TreeGrafter"/>
</dbReference>
<keyword evidence="1" id="KW-0193">Cuticle</keyword>
<feature type="compositionally biased region" description="Pro residues" evidence="2">
    <location>
        <begin position="153"/>
        <end position="187"/>
    </location>
</feature>